<dbReference type="SUPFAM" id="SSF56672">
    <property type="entry name" value="DNA/RNA polymerases"/>
    <property type="match status" value="1"/>
</dbReference>
<keyword evidence="4" id="KW-1185">Reference proteome</keyword>
<gene>
    <name evidence="3" type="ORF">NTJ_00195</name>
</gene>
<dbReference type="InterPro" id="IPR000477">
    <property type="entry name" value="RT_dom"/>
</dbReference>
<keyword evidence="3" id="KW-0548">Nucleotidyltransferase</keyword>
<dbReference type="CDD" id="cd01650">
    <property type="entry name" value="RT_nLTR_like"/>
    <property type="match status" value="1"/>
</dbReference>
<evidence type="ECO:0000259" key="2">
    <source>
        <dbReference type="PROSITE" id="PS50878"/>
    </source>
</evidence>
<evidence type="ECO:0000256" key="1">
    <source>
        <dbReference type="SAM" id="MobiDB-lite"/>
    </source>
</evidence>
<feature type="domain" description="Reverse transcriptase" evidence="2">
    <location>
        <begin position="44"/>
        <end position="306"/>
    </location>
</feature>
<dbReference type="Pfam" id="PF00078">
    <property type="entry name" value="RVT_1"/>
    <property type="match status" value="1"/>
</dbReference>
<name>A0ABN7A939_9HEMI</name>
<feature type="compositionally biased region" description="Basic residues" evidence="1">
    <location>
        <begin position="1"/>
        <end position="15"/>
    </location>
</feature>
<reference evidence="3 4" key="1">
    <citation type="submission" date="2023-09" db="EMBL/GenBank/DDBJ databases">
        <title>Nesidiocoris tenuis whole genome shotgun sequence.</title>
        <authorList>
            <person name="Shibata T."/>
            <person name="Shimoda M."/>
            <person name="Kobayashi T."/>
            <person name="Uehara T."/>
        </authorList>
    </citation>
    <scope>NUCLEOTIDE SEQUENCE [LARGE SCALE GENOMIC DNA]</scope>
    <source>
        <strain evidence="3 4">Japan</strain>
    </source>
</reference>
<dbReference type="EMBL" id="AP028909">
    <property type="protein sequence ID" value="BES87390.1"/>
    <property type="molecule type" value="Genomic_DNA"/>
</dbReference>
<keyword evidence="3" id="KW-0808">Transferase</keyword>
<dbReference type="PROSITE" id="PS50878">
    <property type="entry name" value="RT_POL"/>
    <property type="match status" value="1"/>
</dbReference>
<organism evidence="3 4">
    <name type="scientific">Nesidiocoris tenuis</name>
    <dbReference type="NCBI Taxonomy" id="355587"/>
    <lineage>
        <taxon>Eukaryota</taxon>
        <taxon>Metazoa</taxon>
        <taxon>Ecdysozoa</taxon>
        <taxon>Arthropoda</taxon>
        <taxon>Hexapoda</taxon>
        <taxon>Insecta</taxon>
        <taxon>Pterygota</taxon>
        <taxon>Neoptera</taxon>
        <taxon>Paraneoptera</taxon>
        <taxon>Hemiptera</taxon>
        <taxon>Heteroptera</taxon>
        <taxon>Panheteroptera</taxon>
        <taxon>Cimicomorpha</taxon>
        <taxon>Miridae</taxon>
        <taxon>Dicyphina</taxon>
        <taxon>Nesidiocoris</taxon>
    </lineage>
</organism>
<dbReference type="Proteomes" id="UP001307889">
    <property type="component" value="Chromosome 1"/>
</dbReference>
<protein>
    <submittedName>
        <fullName evidence="3">Reverse transcriptase (RNA-dependent DNA polymerase)</fullName>
    </submittedName>
</protein>
<accession>A0ABN7A939</accession>
<dbReference type="InterPro" id="IPR043502">
    <property type="entry name" value="DNA/RNA_pol_sf"/>
</dbReference>
<sequence>MDKVKRSLQKFKNGKAPRPNGHKGETMLNLGELNLAPLKHIYSSCMEIGYFPKPWKAGKAVMVHKGNGKPYDSPAGYRIIQLLDVEGKGLERIVKERLEKYIKLEEEQYGFMPDRSTTDVLMRIVEERNTYVLLVCVDISGAFDNLWWPMLLTELQNAKIPGNLFRIIKSYLKERRTSYSEAGGKRQVQNTKGCPQGSVLGPYFWNLVANTLIKRMKERNAKIYMYADDGTLVIKGNSRKELERKGQEAINIVQAWCKEVKMRLSATKTVMTLIKGRLDTERPPALKVDGARIRYEKVTRILGLLVDEMLSFNQLKGYKGITMLG</sequence>
<dbReference type="GO" id="GO:0003964">
    <property type="term" value="F:RNA-directed DNA polymerase activity"/>
    <property type="evidence" value="ECO:0007669"/>
    <property type="project" value="UniProtKB-KW"/>
</dbReference>
<evidence type="ECO:0000313" key="3">
    <source>
        <dbReference type="EMBL" id="BES87390.1"/>
    </source>
</evidence>
<proteinExistence type="predicted"/>
<evidence type="ECO:0000313" key="4">
    <source>
        <dbReference type="Proteomes" id="UP001307889"/>
    </source>
</evidence>
<dbReference type="PANTHER" id="PTHR19446">
    <property type="entry name" value="REVERSE TRANSCRIPTASES"/>
    <property type="match status" value="1"/>
</dbReference>
<keyword evidence="3" id="KW-0695">RNA-directed DNA polymerase</keyword>
<feature type="region of interest" description="Disordered" evidence="1">
    <location>
        <begin position="1"/>
        <end position="25"/>
    </location>
</feature>